<name>A0AAE3P3V7_9BACT</name>
<comment type="caution">
    <text evidence="8">The sequence shown here is derived from an EMBL/GenBank/DDBJ whole genome shotgun (WGS) entry which is preliminary data.</text>
</comment>
<dbReference type="PANTHER" id="PTHR31566:SF0">
    <property type="entry name" value="CYTOCHROME C BIOGENESIS PROTEIN CCS1, CHLOROPLASTIC"/>
    <property type="match status" value="1"/>
</dbReference>
<keyword evidence="4 6" id="KW-1133">Transmembrane helix</keyword>
<keyword evidence="2 6" id="KW-0812">Transmembrane</keyword>
<accession>A0AAE3P3V7</accession>
<keyword evidence="3" id="KW-0201">Cytochrome c-type biogenesis</keyword>
<dbReference type="InterPro" id="IPR023494">
    <property type="entry name" value="Cyt_c_bgen_Ccs1/CcsB/ResB"/>
</dbReference>
<feature type="transmembrane region" description="Helical" evidence="6">
    <location>
        <begin position="166"/>
        <end position="190"/>
    </location>
</feature>
<evidence type="ECO:0000256" key="6">
    <source>
        <dbReference type="SAM" id="Phobius"/>
    </source>
</evidence>
<protein>
    <submittedName>
        <fullName evidence="8">Cytochrome c biogenesis protein ResB</fullName>
    </submittedName>
</protein>
<feature type="transmembrane region" description="Helical" evidence="6">
    <location>
        <begin position="77"/>
        <end position="96"/>
    </location>
</feature>
<comment type="subcellular location">
    <subcellularLocation>
        <location evidence="1">Membrane</location>
        <topology evidence="1">Multi-pass membrane protein</topology>
    </subcellularLocation>
</comment>
<dbReference type="GO" id="GO:0017004">
    <property type="term" value="P:cytochrome complex assembly"/>
    <property type="evidence" value="ECO:0007669"/>
    <property type="project" value="UniProtKB-KW"/>
</dbReference>
<evidence type="ECO:0000256" key="1">
    <source>
        <dbReference type="ARBA" id="ARBA00004141"/>
    </source>
</evidence>
<gene>
    <name evidence="8" type="ORF">OD816_000495</name>
</gene>
<dbReference type="PANTHER" id="PTHR31566">
    <property type="entry name" value="CYTOCHROME C BIOGENESIS PROTEIN CCS1, CHLOROPLASTIC"/>
    <property type="match status" value="1"/>
</dbReference>
<dbReference type="InterPro" id="IPR007816">
    <property type="entry name" value="ResB-like_domain"/>
</dbReference>
<proteinExistence type="predicted"/>
<dbReference type="Proteomes" id="UP001144110">
    <property type="component" value="Unassembled WGS sequence"/>
</dbReference>
<feature type="domain" description="ResB-like" evidence="7">
    <location>
        <begin position="26"/>
        <end position="286"/>
    </location>
</feature>
<evidence type="ECO:0000313" key="8">
    <source>
        <dbReference type="EMBL" id="MDF2953250.1"/>
    </source>
</evidence>
<feature type="transmembrane region" description="Helical" evidence="6">
    <location>
        <begin position="381"/>
        <end position="399"/>
    </location>
</feature>
<dbReference type="AlphaFoldDB" id="A0AAE3P3V7"/>
<sequence>MSIISKIFLKGNQVMNKIWNFLSSARVAIVLFLILAFISIFGTIIPQGQPHEFYIMKYGSFLGKVINFLKLYDAYHSWWYVGTLILFLFNLIACSIKRFPVSWKLYKKDPAEINSEKLPYKYEITLKRSLSQVAEILSNKLKFKKAEGGTKGGILFYKDFNRWAHLSVYVVHFSIVVVIVGALIGAIWGYRGTMSIVEGQSSNTVLPFRDKNPIFLDFFVKLNKFNIEFYPDGSPKEYVSNVTIIDGNKTFNTLIKVNSPFRYKGLSFYQASYDTIPVFKIKVKYKGSEKTYTLDPFSPIAIDKRYTIALSDFGEAHGLIYARVVLFDSKTNQQIPGIIIKGIPHFRVFLDKGMLQILLEDVQKVIYVSGLQVKKDPGAGIVYAGFVLIILGLLGVYFFEPKTFWIFVSSSEKDKVVLKIGAYAKRERETLKLKLEKIANKIKTLAES</sequence>
<evidence type="ECO:0000256" key="2">
    <source>
        <dbReference type="ARBA" id="ARBA00022692"/>
    </source>
</evidence>
<feature type="transmembrane region" description="Helical" evidence="6">
    <location>
        <begin position="21"/>
        <end position="45"/>
    </location>
</feature>
<organism evidence="8 9">
    <name type="scientific">Candidatus Thermodesulfobacterium syntrophicum</name>
    <dbReference type="NCBI Taxonomy" id="3060442"/>
    <lineage>
        <taxon>Bacteria</taxon>
        <taxon>Pseudomonadati</taxon>
        <taxon>Thermodesulfobacteriota</taxon>
        <taxon>Thermodesulfobacteria</taxon>
        <taxon>Thermodesulfobacteriales</taxon>
        <taxon>Thermodesulfobacteriaceae</taxon>
        <taxon>Thermodesulfobacterium</taxon>
    </lineage>
</organism>
<dbReference type="Pfam" id="PF05140">
    <property type="entry name" value="ResB"/>
    <property type="match status" value="2"/>
</dbReference>
<keyword evidence="5 6" id="KW-0472">Membrane</keyword>
<evidence type="ECO:0000256" key="4">
    <source>
        <dbReference type="ARBA" id="ARBA00022989"/>
    </source>
</evidence>
<evidence type="ECO:0000259" key="7">
    <source>
        <dbReference type="Pfam" id="PF05140"/>
    </source>
</evidence>
<dbReference type="EMBL" id="JAPHEG010000002">
    <property type="protein sequence ID" value="MDF2953250.1"/>
    <property type="molecule type" value="Genomic_DNA"/>
</dbReference>
<evidence type="ECO:0000256" key="5">
    <source>
        <dbReference type="ARBA" id="ARBA00023136"/>
    </source>
</evidence>
<evidence type="ECO:0000256" key="3">
    <source>
        <dbReference type="ARBA" id="ARBA00022748"/>
    </source>
</evidence>
<feature type="domain" description="ResB-like" evidence="7">
    <location>
        <begin position="356"/>
        <end position="434"/>
    </location>
</feature>
<evidence type="ECO:0000313" key="9">
    <source>
        <dbReference type="Proteomes" id="UP001144110"/>
    </source>
</evidence>
<dbReference type="GO" id="GO:0016020">
    <property type="term" value="C:membrane"/>
    <property type="evidence" value="ECO:0007669"/>
    <property type="project" value="UniProtKB-SubCell"/>
</dbReference>
<reference evidence="8" key="1">
    <citation type="submission" date="2022-11" db="EMBL/GenBank/DDBJ databases">
        <title>Candidatus Alkanophaga archaea from heated hydrothermal vent sediment oxidize petroleum alkanes.</title>
        <authorList>
            <person name="Zehnle H."/>
            <person name="Laso-Perez R."/>
            <person name="Lipp J."/>
            <person name="Teske A."/>
            <person name="Wegener G."/>
        </authorList>
    </citation>
    <scope>NUCLEOTIDE SEQUENCE</scope>
    <source>
        <strain evidence="8">MCA70</strain>
    </source>
</reference>